<dbReference type="EMBL" id="KI913973">
    <property type="protein sequence ID" value="ETV97353.1"/>
    <property type="molecule type" value="Genomic_DNA"/>
</dbReference>
<protein>
    <submittedName>
        <fullName evidence="1">Uncharacterized protein</fullName>
    </submittedName>
</protein>
<dbReference type="RefSeq" id="XP_008874061.1">
    <property type="nucleotide sequence ID" value="XM_008875839.1"/>
</dbReference>
<evidence type="ECO:0000313" key="1">
    <source>
        <dbReference type="EMBL" id="ETV97353.1"/>
    </source>
</evidence>
<accession>A0A024TTI3</accession>
<sequence length="96" mass="11199">MINGSLQTNTGRYMWSNNQADVDQPQRIHQLRSRQNALDLFRSTKNILKNLVMDLMLWILDTTIANHTLWLPIVDIRQLQTHPASCAQMLKKLLDE</sequence>
<organism evidence="1">
    <name type="scientific">Aphanomyces invadans</name>
    <dbReference type="NCBI Taxonomy" id="157072"/>
    <lineage>
        <taxon>Eukaryota</taxon>
        <taxon>Sar</taxon>
        <taxon>Stramenopiles</taxon>
        <taxon>Oomycota</taxon>
        <taxon>Saprolegniomycetes</taxon>
        <taxon>Saprolegniales</taxon>
        <taxon>Verrucalvaceae</taxon>
        <taxon>Aphanomyces</taxon>
    </lineage>
</organism>
<proteinExistence type="predicted"/>
<dbReference type="GeneID" id="20086740"/>
<name>A0A024TTI3_9STRA</name>
<dbReference type="AlphaFoldDB" id="A0A024TTI3"/>
<reference evidence="1" key="1">
    <citation type="submission" date="2013-12" db="EMBL/GenBank/DDBJ databases">
        <title>The Genome Sequence of Aphanomyces invadans NJM9701.</title>
        <authorList>
            <consortium name="The Broad Institute Genomics Platform"/>
            <person name="Russ C."/>
            <person name="Tyler B."/>
            <person name="van West P."/>
            <person name="Dieguez-Uribeondo J."/>
            <person name="Young S.K."/>
            <person name="Zeng Q."/>
            <person name="Gargeya S."/>
            <person name="Fitzgerald M."/>
            <person name="Abouelleil A."/>
            <person name="Alvarado L."/>
            <person name="Chapman S.B."/>
            <person name="Gainer-Dewar J."/>
            <person name="Goldberg J."/>
            <person name="Griggs A."/>
            <person name="Gujja S."/>
            <person name="Hansen M."/>
            <person name="Howarth C."/>
            <person name="Imamovic A."/>
            <person name="Ireland A."/>
            <person name="Larimer J."/>
            <person name="McCowan C."/>
            <person name="Murphy C."/>
            <person name="Pearson M."/>
            <person name="Poon T.W."/>
            <person name="Priest M."/>
            <person name="Roberts A."/>
            <person name="Saif S."/>
            <person name="Shea T."/>
            <person name="Sykes S."/>
            <person name="Wortman J."/>
            <person name="Nusbaum C."/>
            <person name="Birren B."/>
        </authorList>
    </citation>
    <scope>NUCLEOTIDE SEQUENCE [LARGE SCALE GENOMIC DNA]</scope>
    <source>
        <strain evidence="1">NJM9701</strain>
    </source>
</reference>
<dbReference type="VEuPathDB" id="FungiDB:H310_09690"/>
<gene>
    <name evidence="1" type="ORF">H310_09690</name>
</gene>